<evidence type="ECO:0000256" key="9">
    <source>
        <dbReference type="ARBA" id="ARBA00022842"/>
    </source>
</evidence>
<dbReference type="UniPathway" id="UPA00135">
    <property type="reaction ID" value="UER00198"/>
</dbReference>
<dbReference type="GO" id="GO:0006564">
    <property type="term" value="P:L-serine biosynthetic process"/>
    <property type="evidence" value="ECO:0007669"/>
    <property type="project" value="UniProtKB-KW"/>
</dbReference>
<evidence type="ECO:0000256" key="12">
    <source>
        <dbReference type="ARBA" id="ARBA00048138"/>
    </source>
</evidence>
<dbReference type="Gene3D" id="3.40.50.1000">
    <property type="entry name" value="HAD superfamily/HAD-like"/>
    <property type="match status" value="1"/>
</dbReference>
<reference evidence="15" key="1">
    <citation type="journal article" date="2014" name="Int. J. Syst. Evol. Microbiol.">
        <title>Complete genome sequence of Corynebacterium casei LMG S-19264T (=DSM 44701T), isolated from a smear-ripened cheese.</title>
        <authorList>
            <consortium name="US DOE Joint Genome Institute (JGI-PGF)"/>
            <person name="Walter F."/>
            <person name="Albersmeier A."/>
            <person name="Kalinowski J."/>
            <person name="Ruckert C."/>
        </authorList>
    </citation>
    <scope>NUCLEOTIDE SEQUENCE</scope>
    <source>
        <strain evidence="15">KCTC 32513</strain>
    </source>
</reference>
<dbReference type="InterPro" id="IPR036412">
    <property type="entry name" value="HAD-like_sf"/>
</dbReference>
<evidence type="ECO:0000256" key="8">
    <source>
        <dbReference type="ARBA" id="ARBA00022801"/>
    </source>
</evidence>
<comment type="pathway">
    <text evidence="2">Amino-acid biosynthesis; L-serine biosynthesis; L-serine from 3-phospho-D-glycerate: step 3/3.</text>
</comment>
<dbReference type="InterPro" id="IPR050582">
    <property type="entry name" value="HAD-like_SerB"/>
</dbReference>
<dbReference type="InterPro" id="IPR023214">
    <property type="entry name" value="HAD_sf"/>
</dbReference>
<protein>
    <recommendedName>
        <fullName evidence="5">Phosphoserine phosphatase</fullName>
        <ecNumber evidence="4">3.1.3.3</ecNumber>
    </recommendedName>
    <alternativeName>
        <fullName evidence="11">O-phosphoserine phosphohydrolase</fullName>
    </alternativeName>
</protein>
<evidence type="ECO:0000256" key="3">
    <source>
        <dbReference type="ARBA" id="ARBA00009184"/>
    </source>
</evidence>
<dbReference type="SUPFAM" id="SSF56784">
    <property type="entry name" value="HAD-like"/>
    <property type="match status" value="1"/>
</dbReference>
<sequence>MTAPLEQITTFVLPDHSGDILAAGVQALGFRDVKTLSPGRAVEAVSTAKDSADARAILAAAKITGDVCVQPVAGRRKTVLICDMDSTLIGQECIDELADFAGVKDRVSEITERAMRGEIGFEGALEERVSLLKGLPVSTLQRCFDERIRLNPGARTLAQTMATNGAKTLIVSGGFTFFSERVAAACGFFNHQANQLVDADGTLTGTVGYPILGREAKFDALIDICDGDPTRALAIGDGANDLAMIEAAGLGLAYYAKPAVAAAAHSAITCTDLRTALYFQGYSDVEFIED</sequence>
<dbReference type="GO" id="GO:0005737">
    <property type="term" value="C:cytoplasm"/>
    <property type="evidence" value="ECO:0007669"/>
    <property type="project" value="TreeGrafter"/>
</dbReference>
<evidence type="ECO:0000256" key="13">
    <source>
        <dbReference type="ARBA" id="ARBA00048523"/>
    </source>
</evidence>
<dbReference type="SFLD" id="SFLDS00003">
    <property type="entry name" value="Haloacid_Dehalogenase"/>
    <property type="match status" value="1"/>
</dbReference>
<name>A0A8J3CL14_9PROT</name>
<dbReference type="SFLD" id="SFLDF00029">
    <property type="entry name" value="phosphoserine_phosphatase"/>
    <property type="match status" value="1"/>
</dbReference>
<evidence type="ECO:0000313" key="16">
    <source>
        <dbReference type="Proteomes" id="UP000634004"/>
    </source>
</evidence>
<proteinExistence type="inferred from homology"/>
<comment type="similarity">
    <text evidence="3">Belongs to the HAD-like hydrolase superfamily. SerB family.</text>
</comment>
<keyword evidence="7" id="KW-0479">Metal-binding</keyword>
<comment type="catalytic activity">
    <reaction evidence="12">
        <text>O-phospho-L-serine + H2O = L-serine + phosphate</text>
        <dbReference type="Rhea" id="RHEA:21208"/>
        <dbReference type="ChEBI" id="CHEBI:15377"/>
        <dbReference type="ChEBI" id="CHEBI:33384"/>
        <dbReference type="ChEBI" id="CHEBI:43474"/>
        <dbReference type="ChEBI" id="CHEBI:57524"/>
        <dbReference type="EC" id="3.1.3.3"/>
    </reaction>
</comment>
<dbReference type="PANTHER" id="PTHR43344:SF2">
    <property type="entry name" value="PHOSPHOSERINE PHOSPHATASE"/>
    <property type="match status" value="1"/>
</dbReference>
<dbReference type="Pfam" id="PF00702">
    <property type="entry name" value="Hydrolase"/>
    <property type="match status" value="1"/>
</dbReference>
<evidence type="ECO:0000256" key="5">
    <source>
        <dbReference type="ARBA" id="ARBA00015196"/>
    </source>
</evidence>
<keyword evidence="10" id="KW-0718">Serine biosynthesis</keyword>
<dbReference type="EC" id="3.1.3.3" evidence="4"/>
<comment type="cofactor">
    <cofactor evidence="1">
        <name>Mg(2+)</name>
        <dbReference type="ChEBI" id="CHEBI:18420"/>
    </cofactor>
</comment>
<accession>A0A8J3CL14</accession>
<dbReference type="SFLD" id="SFLDG01137">
    <property type="entry name" value="C1.6.1:_Phosphoserine_Phosphat"/>
    <property type="match status" value="1"/>
</dbReference>
<evidence type="ECO:0000256" key="10">
    <source>
        <dbReference type="ARBA" id="ARBA00023299"/>
    </source>
</evidence>
<keyword evidence="16" id="KW-1185">Reference proteome</keyword>
<keyword evidence="6" id="KW-0028">Amino-acid biosynthesis</keyword>
<evidence type="ECO:0000256" key="7">
    <source>
        <dbReference type="ARBA" id="ARBA00022723"/>
    </source>
</evidence>
<dbReference type="NCBIfam" id="TIGR01488">
    <property type="entry name" value="HAD-SF-IB"/>
    <property type="match status" value="1"/>
</dbReference>
<keyword evidence="9" id="KW-0460">Magnesium</keyword>
<evidence type="ECO:0000256" key="14">
    <source>
        <dbReference type="PIRSR" id="PIRSR604469-1"/>
    </source>
</evidence>
<dbReference type="SFLD" id="SFLDG01136">
    <property type="entry name" value="C1.6:_Phosphoserine_Phosphatas"/>
    <property type="match status" value="1"/>
</dbReference>
<evidence type="ECO:0000256" key="6">
    <source>
        <dbReference type="ARBA" id="ARBA00022605"/>
    </source>
</evidence>
<evidence type="ECO:0000256" key="4">
    <source>
        <dbReference type="ARBA" id="ARBA00012640"/>
    </source>
</evidence>
<organism evidence="15 16">
    <name type="scientific">Algimonas arctica</name>
    <dbReference type="NCBI Taxonomy" id="1479486"/>
    <lineage>
        <taxon>Bacteria</taxon>
        <taxon>Pseudomonadati</taxon>
        <taxon>Pseudomonadota</taxon>
        <taxon>Alphaproteobacteria</taxon>
        <taxon>Maricaulales</taxon>
        <taxon>Robiginitomaculaceae</taxon>
        <taxon>Algimonas</taxon>
    </lineage>
</organism>
<reference evidence="15" key="2">
    <citation type="submission" date="2020-09" db="EMBL/GenBank/DDBJ databases">
        <authorList>
            <person name="Sun Q."/>
            <person name="Kim S."/>
        </authorList>
    </citation>
    <scope>NUCLEOTIDE SEQUENCE</scope>
    <source>
        <strain evidence="15">KCTC 32513</strain>
    </source>
</reference>
<comment type="catalytic activity">
    <reaction evidence="13">
        <text>O-phospho-D-serine + H2O = D-serine + phosphate</text>
        <dbReference type="Rhea" id="RHEA:24873"/>
        <dbReference type="ChEBI" id="CHEBI:15377"/>
        <dbReference type="ChEBI" id="CHEBI:35247"/>
        <dbReference type="ChEBI" id="CHEBI:43474"/>
        <dbReference type="ChEBI" id="CHEBI:58680"/>
        <dbReference type="EC" id="3.1.3.3"/>
    </reaction>
</comment>
<dbReference type="InterPro" id="IPR004469">
    <property type="entry name" value="PSP"/>
</dbReference>
<dbReference type="AlphaFoldDB" id="A0A8J3CL14"/>
<evidence type="ECO:0000313" key="15">
    <source>
        <dbReference type="EMBL" id="GHA83026.1"/>
    </source>
</evidence>
<gene>
    <name evidence="15" type="ORF">GCM10009069_02870</name>
</gene>
<keyword evidence="8" id="KW-0378">Hydrolase</keyword>
<dbReference type="Proteomes" id="UP000634004">
    <property type="component" value="Unassembled WGS sequence"/>
</dbReference>
<feature type="active site" description="Nucleophile" evidence="14">
    <location>
        <position position="83"/>
    </location>
</feature>
<dbReference type="GO" id="GO:0000287">
    <property type="term" value="F:magnesium ion binding"/>
    <property type="evidence" value="ECO:0007669"/>
    <property type="project" value="TreeGrafter"/>
</dbReference>
<dbReference type="GO" id="GO:0036424">
    <property type="term" value="F:L-phosphoserine phosphatase activity"/>
    <property type="evidence" value="ECO:0007669"/>
    <property type="project" value="InterPro"/>
</dbReference>
<dbReference type="PANTHER" id="PTHR43344">
    <property type="entry name" value="PHOSPHOSERINE PHOSPHATASE"/>
    <property type="match status" value="1"/>
</dbReference>
<feature type="active site" description="Proton donor" evidence="14">
    <location>
        <position position="85"/>
    </location>
</feature>
<evidence type="ECO:0000256" key="1">
    <source>
        <dbReference type="ARBA" id="ARBA00001946"/>
    </source>
</evidence>
<evidence type="ECO:0000256" key="11">
    <source>
        <dbReference type="ARBA" id="ARBA00031693"/>
    </source>
</evidence>
<comment type="caution">
    <text evidence="15">The sequence shown here is derived from an EMBL/GenBank/DDBJ whole genome shotgun (WGS) entry which is preliminary data.</text>
</comment>
<evidence type="ECO:0000256" key="2">
    <source>
        <dbReference type="ARBA" id="ARBA00005135"/>
    </source>
</evidence>
<dbReference type="NCBIfam" id="TIGR00338">
    <property type="entry name" value="serB"/>
    <property type="match status" value="1"/>
</dbReference>
<dbReference type="RefSeq" id="WP_189494626.1">
    <property type="nucleotide sequence ID" value="NZ_BMZH01000001.1"/>
</dbReference>
<dbReference type="EMBL" id="BMZH01000001">
    <property type="protein sequence ID" value="GHA83026.1"/>
    <property type="molecule type" value="Genomic_DNA"/>
</dbReference>